<name>A0A3S4WIW9_9ACTO</name>
<organism evidence="1 2">
    <name type="scientific">Actinomyces slackii</name>
    <dbReference type="NCBI Taxonomy" id="52774"/>
    <lineage>
        <taxon>Bacteria</taxon>
        <taxon>Bacillati</taxon>
        <taxon>Actinomycetota</taxon>
        <taxon>Actinomycetes</taxon>
        <taxon>Actinomycetales</taxon>
        <taxon>Actinomycetaceae</taxon>
        <taxon>Actinomyces</taxon>
    </lineage>
</organism>
<gene>
    <name evidence="1" type="ORF">NCTC11923_00527</name>
</gene>
<protein>
    <submittedName>
        <fullName evidence="1">Uncharacterized protein</fullName>
    </submittedName>
</protein>
<dbReference type="STRING" id="1278298.GCA_000428685_00050"/>
<reference evidence="1 2" key="1">
    <citation type="submission" date="2018-12" db="EMBL/GenBank/DDBJ databases">
        <authorList>
            <consortium name="Pathogen Informatics"/>
        </authorList>
    </citation>
    <scope>NUCLEOTIDE SEQUENCE [LARGE SCALE GENOMIC DNA]</scope>
    <source>
        <strain evidence="1 2">NCTC11923</strain>
    </source>
</reference>
<dbReference type="RefSeq" id="WP_026426245.1">
    <property type="nucleotide sequence ID" value="NZ_CBCRWE010000071.1"/>
</dbReference>
<dbReference type="Proteomes" id="UP000276899">
    <property type="component" value="Chromosome"/>
</dbReference>
<evidence type="ECO:0000313" key="1">
    <source>
        <dbReference type="EMBL" id="VEG73913.1"/>
    </source>
</evidence>
<dbReference type="AlphaFoldDB" id="A0A3S4WIW9"/>
<proteinExistence type="predicted"/>
<sequence length="82" mass="8951">MTKPKKEDYKEVLTAVTSARSTLNLADGSTEPTTFGQGLSEAWTSTKATEYEESIKSGLNQAVTLWSSLQTEVQNKHDSAPE</sequence>
<dbReference type="EMBL" id="LR134363">
    <property type="protein sequence ID" value="VEG73913.1"/>
    <property type="molecule type" value="Genomic_DNA"/>
</dbReference>
<keyword evidence="2" id="KW-1185">Reference proteome</keyword>
<dbReference type="KEGG" id="asla:NCTC11923_00527"/>
<evidence type="ECO:0000313" key="2">
    <source>
        <dbReference type="Proteomes" id="UP000276899"/>
    </source>
</evidence>
<accession>A0A3S4WIW9</accession>